<gene>
    <name evidence="1" type="ORF">EFB08_21800</name>
</gene>
<keyword evidence="2" id="KW-1185">Reference proteome</keyword>
<dbReference type="InterPro" id="IPR032710">
    <property type="entry name" value="NTF2-like_dom_sf"/>
</dbReference>
<evidence type="ECO:0000313" key="1">
    <source>
        <dbReference type="EMBL" id="RNI21785.1"/>
    </source>
</evidence>
<proteinExistence type="predicted"/>
<dbReference type="PROSITE" id="PS51257">
    <property type="entry name" value="PROKAR_LIPOPROTEIN"/>
    <property type="match status" value="1"/>
</dbReference>
<dbReference type="OrthoDB" id="1446010at2"/>
<dbReference type="Proteomes" id="UP000272117">
    <property type="component" value="Unassembled WGS sequence"/>
</dbReference>
<reference evidence="1 2" key="1">
    <citation type="submission" date="2018-11" db="EMBL/GenBank/DDBJ databases">
        <title>Rufibacter latericius sp. nov., isolated from water in Baiyang Lake.</title>
        <authorList>
            <person name="Yang Y."/>
        </authorList>
    </citation>
    <scope>NUCLEOTIDE SEQUENCE [LARGE SCALE GENOMIC DNA]</scope>
    <source>
        <strain evidence="1 2">R-22-1c-1</strain>
    </source>
</reference>
<dbReference type="Gene3D" id="3.10.450.50">
    <property type="match status" value="1"/>
</dbReference>
<evidence type="ECO:0000313" key="2">
    <source>
        <dbReference type="Proteomes" id="UP000272117"/>
    </source>
</evidence>
<protein>
    <recommendedName>
        <fullName evidence="3">DUF4440 domain-containing protein</fullName>
    </recommendedName>
</protein>
<dbReference type="AlphaFoldDB" id="A0A3M9M9A6"/>
<accession>A0A3M9M9A6</accession>
<dbReference type="EMBL" id="RJJD01000023">
    <property type="protein sequence ID" value="RNI21785.1"/>
    <property type="molecule type" value="Genomic_DNA"/>
</dbReference>
<comment type="caution">
    <text evidence="1">The sequence shown here is derived from an EMBL/GenBank/DDBJ whole genome shotgun (WGS) entry which is preliminary data.</text>
</comment>
<name>A0A3M9M9A6_9BACT</name>
<organism evidence="1 2">
    <name type="scientific">Rufibacter latericius</name>
    <dbReference type="NCBI Taxonomy" id="2487040"/>
    <lineage>
        <taxon>Bacteria</taxon>
        <taxon>Pseudomonadati</taxon>
        <taxon>Bacteroidota</taxon>
        <taxon>Cytophagia</taxon>
        <taxon>Cytophagales</taxon>
        <taxon>Hymenobacteraceae</taxon>
        <taxon>Rufibacter</taxon>
    </lineage>
</organism>
<dbReference type="SUPFAM" id="SSF54427">
    <property type="entry name" value="NTF2-like"/>
    <property type="match status" value="1"/>
</dbReference>
<evidence type="ECO:0008006" key="3">
    <source>
        <dbReference type="Google" id="ProtNLM"/>
    </source>
</evidence>
<sequence length="163" mass="18309">MMKKVTFLLLPLLAFSCAEKPSTEEDTAKLLQVYAQQRKAHFGKDAKAMFANSSPEMISVNAGKINVSSGSSDVEAFQNYFNSVDFKKWDDVKPPVIRFSEDHSLAYTVVDKLVVLTTKDSLGRNIEETTHYAWVSIYPKQKDGNWLLECIASTNEPEKVVPL</sequence>